<comment type="caution">
    <text evidence="1">The sequence shown here is derived from an EMBL/GenBank/DDBJ whole genome shotgun (WGS) entry which is preliminary data.</text>
</comment>
<organism evidence="1 2">
    <name type="scientific">Bacteroides fragilis str. 3998T(B)3</name>
    <dbReference type="NCBI Taxonomy" id="1339316"/>
    <lineage>
        <taxon>Bacteria</taxon>
        <taxon>Pseudomonadati</taxon>
        <taxon>Bacteroidota</taxon>
        <taxon>Bacteroidia</taxon>
        <taxon>Bacteroidales</taxon>
        <taxon>Bacteroidaceae</taxon>
        <taxon>Bacteroides</taxon>
    </lineage>
</organism>
<reference evidence="1 2" key="1">
    <citation type="submission" date="2014-02" db="EMBL/GenBank/DDBJ databases">
        <authorList>
            <person name="Sears C."/>
            <person name="Carroll K."/>
            <person name="Sack B.R."/>
            <person name="Qadri F."/>
            <person name="Myers L.L."/>
            <person name="Chung G.-T."/>
            <person name="Escheverria P."/>
            <person name="Fraser C.M."/>
            <person name="Sadzewicz L."/>
            <person name="Shefchek K.A."/>
            <person name="Tallon L."/>
            <person name="Das S.P."/>
            <person name="Daugherty S."/>
            <person name="Mongodin E.F."/>
        </authorList>
    </citation>
    <scope>NUCLEOTIDE SEQUENCE [LARGE SCALE GENOMIC DNA]</scope>
    <source>
        <strain evidence="2">3998T(B)3</strain>
    </source>
</reference>
<accession>A0A015TVI6</accession>
<dbReference type="EMBL" id="JGDB01000280">
    <property type="protein sequence ID" value="EXY88424.1"/>
    <property type="molecule type" value="Genomic_DNA"/>
</dbReference>
<name>A0A015TVI6_BACFG</name>
<sequence>MYFMSSLFLSLCKYNKSIGRIVHLFFLFSLIKHYLCL</sequence>
<proteinExistence type="predicted"/>
<dbReference type="Proteomes" id="UP000020773">
    <property type="component" value="Unassembled WGS sequence"/>
</dbReference>
<gene>
    <name evidence="1" type="ORF">M125_4921</name>
</gene>
<protein>
    <submittedName>
        <fullName evidence="1">Uncharacterized protein</fullName>
    </submittedName>
</protein>
<evidence type="ECO:0000313" key="1">
    <source>
        <dbReference type="EMBL" id="EXY88424.1"/>
    </source>
</evidence>
<evidence type="ECO:0000313" key="2">
    <source>
        <dbReference type="Proteomes" id="UP000020773"/>
    </source>
</evidence>
<dbReference type="AlphaFoldDB" id="A0A015TVI6"/>
<dbReference type="PATRIC" id="fig|1339316.3.peg.4670"/>